<gene>
    <name evidence="2" type="ORF">V1477_000963</name>
</gene>
<comment type="caution">
    <text evidence="2">The sequence shown here is derived from an EMBL/GenBank/DDBJ whole genome shotgun (WGS) entry which is preliminary data.</text>
</comment>
<name>A0ABD2D0F7_VESMC</name>
<evidence type="ECO:0000313" key="3">
    <source>
        <dbReference type="Proteomes" id="UP001607303"/>
    </source>
</evidence>
<dbReference type="EMBL" id="JAYRBN010000008">
    <property type="protein sequence ID" value="KAL2750860.1"/>
    <property type="molecule type" value="Genomic_DNA"/>
</dbReference>
<accession>A0ABD2D0F7</accession>
<protein>
    <submittedName>
        <fullName evidence="2">Uncharacterized protein</fullName>
    </submittedName>
</protein>
<evidence type="ECO:0000256" key="1">
    <source>
        <dbReference type="SAM" id="MobiDB-lite"/>
    </source>
</evidence>
<feature type="region of interest" description="Disordered" evidence="1">
    <location>
        <begin position="96"/>
        <end position="121"/>
    </location>
</feature>
<feature type="compositionally biased region" description="Basic and acidic residues" evidence="1">
    <location>
        <begin position="106"/>
        <end position="121"/>
    </location>
</feature>
<organism evidence="2 3">
    <name type="scientific">Vespula maculifrons</name>
    <name type="common">Eastern yellow jacket</name>
    <name type="synonym">Wasp</name>
    <dbReference type="NCBI Taxonomy" id="7453"/>
    <lineage>
        <taxon>Eukaryota</taxon>
        <taxon>Metazoa</taxon>
        <taxon>Ecdysozoa</taxon>
        <taxon>Arthropoda</taxon>
        <taxon>Hexapoda</taxon>
        <taxon>Insecta</taxon>
        <taxon>Pterygota</taxon>
        <taxon>Neoptera</taxon>
        <taxon>Endopterygota</taxon>
        <taxon>Hymenoptera</taxon>
        <taxon>Apocrita</taxon>
        <taxon>Aculeata</taxon>
        <taxon>Vespoidea</taxon>
        <taxon>Vespidae</taxon>
        <taxon>Vespinae</taxon>
        <taxon>Vespula</taxon>
    </lineage>
</organism>
<evidence type="ECO:0000313" key="2">
    <source>
        <dbReference type="EMBL" id="KAL2750860.1"/>
    </source>
</evidence>
<sequence length="121" mass="13795">MSAIIRRIYAFVQVRNGEYDISSTQGDLKERLGETRSMEYVRHRTPRRRKNISCFTAPASLGLRLPGGQKSVRPSAKSERECIKLRITTNRTLTAHAHYNGCPPAEDEKEKAMENKSESKE</sequence>
<keyword evidence="3" id="KW-1185">Reference proteome</keyword>
<dbReference type="AlphaFoldDB" id="A0ABD2D0F7"/>
<reference evidence="2 3" key="1">
    <citation type="journal article" date="2024" name="Ann. Entomol. Soc. Am.">
        <title>Genomic analyses of the southern and eastern yellowjacket wasps (Hymenoptera: Vespidae) reveal evolutionary signatures of social life.</title>
        <authorList>
            <person name="Catto M.A."/>
            <person name="Caine P.B."/>
            <person name="Orr S.E."/>
            <person name="Hunt B.G."/>
            <person name="Goodisman M.A.D."/>
        </authorList>
    </citation>
    <scope>NUCLEOTIDE SEQUENCE [LARGE SCALE GENOMIC DNA]</scope>
    <source>
        <strain evidence="2">232</strain>
        <tissue evidence="2">Head and thorax</tissue>
    </source>
</reference>
<dbReference type="Proteomes" id="UP001607303">
    <property type="component" value="Unassembled WGS sequence"/>
</dbReference>
<proteinExistence type="predicted"/>